<dbReference type="EMBL" id="PGCI01000051">
    <property type="protein sequence ID" value="PLW45149.1"/>
    <property type="molecule type" value="Genomic_DNA"/>
</dbReference>
<organism evidence="3 6">
    <name type="scientific">Puccinia coronata f. sp. avenae</name>
    <dbReference type="NCBI Taxonomy" id="200324"/>
    <lineage>
        <taxon>Eukaryota</taxon>
        <taxon>Fungi</taxon>
        <taxon>Dikarya</taxon>
        <taxon>Basidiomycota</taxon>
        <taxon>Pucciniomycotina</taxon>
        <taxon>Pucciniomycetes</taxon>
        <taxon>Pucciniales</taxon>
        <taxon>Pucciniaceae</taxon>
        <taxon>Puccinia</taxon>
    </lineage>
</organism>
<evidence type="ECO:0000313" key="7">
    <source>
        <dbReference type="Proteomes" id="UP000235392"/>
    </source>
</evidence>
<accession>A0A2N5TXF9</accession>
<dbReference type="EMBL" id="PGCJ01000387">
    <property type="protein sequence ID" value="PLW30152.1"/>
    <property type="molecule type" value="Genomic_DNA"/>
</dbReference>
<protein>
    <submittedName>
        <fullName evidence="3">Uncharacterized protein</fullName>
    </submittedName>
</protein>
<dbReference type="AlphaFoldDB" id="A0A2N5TXF9"/>
<comment type="caution">
    <text evidence="3">The sequence shown here is derived from an EMBL/GenBank/DDBJ whole genome shotgun (WGS) entry which is preliminary data.</text>
</comment>
<evidence type="ECO:0000313" key="6">
    <source>
        <dbReference type="Proteomes" id="UP000235388"/>
    </source>
</evidence>
<gene>
    <name evidence="4" type="ORF">PCANC_12496</name>
    <name evidence="3" type="ORF">PCANC_24521</name>
    <name evidence="5" type="ORF">PCASD_04528</name>
    <name evidence="2" type="ORF">PCASD_18503</name>
</gene>
<dbReference type="Proteomes" id="UP000235388">
    <property type="component" value="Unassembled WGS sequence"/>
</dbReference>
<reference evidence="6 7" key="1">
    <citation type="submission" date="2017-11" db="EMBL/GenBank/DDBJ databases">
        <title>De novo assembly and phasing of dikaryotic genomes from two isolates of Puccinia coronata f. sp. avenae, the causal agent of oat crown rust.</title>
        <authorList>
            <person name="Miller M.E."/>
            <person name="Zhang Y."/>
            <person name="Omidvar V."/>
            <person name="Sperschneider J."/>
            <person name="Schwessinger B."/>
            <person name="Raley C."/>
            <person name="Palmer J.M."/>
            <person name="Garnica D."/>
            <person name="Upadhyaya N."/>
            <person name="Rathjen J."/>
            <person name="Taylor J.M."/>
            <person name="Park R.F."/>
            <person name="Dodds P.N."/>
            <person name="Hirsch C.D."/>
            <person name="Kianian S.F."/>
            <person name="Figueroa M."/>
        </authorList>
    </citation>
    <scope>NUCLEOTIDE SEQUENCE [LARGE SCALE GENOMIC DNA]</scope>
    <source>
        <strain evidence="3">12NC29</strain>
        <strain evidence="2">12SD80</strain>
    </source>
</reference>
<evidence type="ECO:0000313" key="2">
    <source>
        <dbReference type="EMBL" id="PLW18309.1"/>
    </source>
</evidence>
<dbReference type="EMBL" id="PGCJ01000207">
    <property type="protein sequence ID" value="PLW38470.1"/>
    <property type="molecule type" value="Genomic_DNA"/>
</dbReference>
<evidence type="ECO:0000313" key="3">
    <source>
        <dbReference type="EMBL" id="PLW30152.1"/>
    </source>
</evidence>
<feature type="compositionally biased region" description="Polar residues" evidence="1">
    <location>
        <begin position="1"/>
        <end position="28"/>
    </location>
</feature>
<dbReference type="EMBL" id="PGCI01000735">
    <property type="protein sequence ID" value="PLW18309.1"/>
    <property type="molecule type" value="Genomic_DNA"/>
</dbReference>
<sequence length="232" mass="26665">MAISSKTNHQTPIRQTRKTSSNYGQGSPANEAHPPDPLHLVKRELISRIDDFLKSRLEWDELVLNRSLGLVIKIMNAEKEDRLTAQNSRFPPKYPGDDVIRRDPYAWKKYSRLNEYYSELKAILADMTKLAFKIQESNSDFEALVFKSCNPHGTQRIFDGPIGLTWPLPQICDHLIGLSSQYIHSLQFHHSLYNAIVSRHTPMPEKQAAAEFPDFFTHNVPNSTPRKQTPKK</sequence>
<dbReference type="Proteomes" id="UP000235392">
    <property type="component" value="Unassembled WGS sequence"/>
</dbReference>
<name>A0A2N5TXF9_9BASI</name>
<evidence type="ECO:0000313" key="5">
    <source>
        <dbReference type="EMBL" id="PLW45149.1"/>
    </source>
</evidence>
<evidence type="ECO:0000313" key="4">
    <source>
        <dbReference type="EMBL" id="PLW38470.1"/>
    </source>
</evidence>
<dbReference type="OrthoDB" id="2500126at2759"/>
<keyword evidence="6" id="KW-1185">Reference proteome</keyword>
<proteinExistence type="predicted"/>
<evidence type="ECO:0000256" key="1">
    <source>
        <dbReference type="SAM" id="MobiDB-lite"/>
    </source>
</evidence>
<feature type="region of interest" description="Disordered" evidence="1">
    <location>
        <begin position="1"/>
        <end position="37"/>
    </location>
</feature>